<evidence type="ECO:0000256" key="2">
    <source>
        <dbReference type="ARBA" id="ARBA00022448"/>
    </source>
</evidence>
<keyword evidence="7" id="KW-1278">Translocase</keyword>
<comment type="similarity">
    <text evidence="9">Belongs to the ABC transporter superfamily. Drug exporter-1 (DrugE1) (TC 3.A.1.105) family.</text>
</comment>
<evidence type="ECO:0000256" key="5">
    <source>
        <dbReference type="ARBA" id="ARBA00022741"/>
    </source>
</evidence>
<dbReference type="SMART" id="SM00382">
    <property type="entry name" value="AAA"/>
    <property type="match status" value="1"/>
</dbReference>
<dbReference type="Proteomes" id="UP000594463">
    <property type="component" value="Chromosome"/>
</dbReference>
<dbReference type="Pfam" id="PF00005">
    <property type="entry name" value="ABC_tran"/>
    <property type="match status" value="1"/>
</dbReference>
<evidence type="ECO:0000259" key="10">
    <source>
        <dbReference type="PROSITE" id="PS50893"/>
    </source>
</evidence>
<dbReference type="InterPro" id="IPR003593">
    <property type="entry name" value="AAA+_ATPase"/>
</dbReference>
<keyword evidence="11" id="KW-0378">Hydrolase</keyword>
<dbReference type="NCBIfam" id="TIGR01188">
    <property type="entry name" value="drrA"/>
    <property type="match status" value="1"/>
</dbReference>
<dbReference type="GO" id="GO:0043215">
    <property type="term" value="P:daunorubicin transport"/>
    <property type="evidence" value="ECO:0007669"/>
    <property type="project" value="InterPro"/>
</dbReference>
<dbReference type="GO" id="GO:0005524">
    <property type="term" value="F:ATP binding"/>
    <property type="evidence" value="ECO:0007669"/>
    <property type="project" value="UniProtKB-KW"/>
</dbReference>
<dbReference type="PROSITE" id="PS00211">
    <property type="entry name" value="ABC_TRANSPORTER_1"/>
    <property type="match status" value="1"/>
</dbReference>
<dbReference type="RefSeq" id="WP_218111616.1">
    <property type="nucleotide sequence ID" value="NZ_CP065383.1"/>
</dbReference>
<evidence type="ECO:0000256" key="6">
    <source>
        <dbReference type="ARBA" id="ARBA00022840"/>
    </source>
</evidence>
<evidence type="ECO:0000256" key="9">
    <source>
        <dbReference type="ARBA" id="ARBA00049985"/>
    </source>
</evidence>
<dbReference type="EC" id="3.6.3.-" evidence="11"/>
<proteinExistence type="inferred from homology"/>
<dbReference type="SUPFAM" id="SSF52540">
    <property type="entry name" value="P-loop containing nucleoside triphosphate hydrolases"/>
    <property type="match status" value="1"/>
</dbReference>
<keyword evidence="4" id="KW-1003">Cell membrane</keyword>
<dbReference type="KEGG" id="alam:RT761_02362"/>
<name>A0A7T1ANF1_ATRLM</name>
<evidence type="ECO:0000256" key="4">
    <source>
        <dbReference type="ARBA" id="ARBA00022475"/>
    </source>
</evidence>
<keyword evidence="5" id="KW-0547">Nucleotide-binding</keyword>
<dbReference type="FunFam" id="3.40.50.300:FF:000589">
    <property type="entry name" value="ABC transporter, ATP-binding subunit"/>
    <property type="match status" value="1"/>
</dbReference>
<keyword evidence="12" id="KW-1185">Reference proteome</keyword>
<keyword evidence="6 11" id="KW-0067">ATP-binding</keyword>
<keyword evidence="3" id="KW-0536">Nodulation</keyword>
<dbReference type="AlphaFoldDB" id="A0A7T1ANF1"/>
<evidence type="ECO:0000256" key="7">
    <source>
        <dbReference type="ARBA" id="ARBA00022967"/>
    </source>
</evidence>
<sequence length="318" mass="35567">MHEYAIEIENLKKSFKKLDVLKGVNLTVKPGEVLTLLGPNGAGKTTIIRILSTLLKPDSGKVIVNGYNLKTQAQEIRQSIGLTGQYTAVDEYLTGLENLEMMGRLYHLNRTEIKQRVPKLLEQFDLMEAARRPVKNYSGGMRRKLDLAAGLIASPPIVFLDEPTSSLDPRSRLAVWEIIKYLVSEGITVFLTTQHLEEADTLADRVAVINGGRIIANDTPERLKNLVGKERLELVFKTSEDFARALTIIKGSELYHDQKTNTVSLAVERGVIDIQEILNRMEKAGIQVETLTLRKPTLDDVFMHFTGRKSEEGEGLKA</sequence>
<dbReference type="InterPro" id="IPR027417">
    <property type="entry name" value="P-loop_NTPase"/>
</dbReference>
<evidence type="ECO:0000313" key="12">
    <source>
        <dbReference type="Proteomes" id="UP000594463"/>
    </source>
</evidence>
<dbReference type="Pfam" id="PF13732">
    <property type="entry name" value="DrrA1-3_C"/>
    <property type="match status" value="1"/>
</dbReference>
<feature type="domain" description="ABC transporter" evidence="10">
    <location>
        <begin position="6"/>
        <end position="236"/>
    </location>
</feature>
<dbReference type="PANTHER" id="PTHR42711:SF19">
    <property type="entry name" value="DOXORUBICIN RESISTANCE ATP-BINDING PROTEIN DRRA"/>
    <property type="match status" value="1"/>
</dbReference>
<dbReference type="PANTHER" id="PTHR42711">
    <property type="entry name" value="ABC TRANSPORTER ATP-BINDING PROTEIN"/>
    <property type="match status" value="1"/>
</dbReference>
<dbReference type="InterPro" id="IPR017871">
    <property type="entry name" value="ABC_transporter-like_CS"/>
</dbReference>
<reference evidence="11 12" key="1">
    <citation type="journal article" date="2021" name="Nat. Commun.">
        <title>Isolation of a member of the candidate phylum Atribacteria reveals a unique cell membrane structure.</title>
        <authorList>
            <person name="Taiki K."/>
            <person name="Nobu M.K."/>
            <person name="Kusada H."/>
            <person name="Meng X.-Y."/>
            <person name="Hosoki N."/>
            <person name="Uematsu K."/>
            <person name="Yoshioka H."/>
            <person name="Kamagata Y."/>
            <person name="Tamaki H."/>
        </authorList>
    </citation>
    <scope>NUCLEOTIDE SEQUENCE [LARGE SCALE GENOMIC DNA]</scope>
    <source>
        <strain evidence="11 12">RT761</strain>
    </source>
</reference>
<accession>A0A7T1ANF1</accession>
<gene>
    <name evidence="11" type="primary">drrA_2</name>
    <name evidence="11" type="ORF">RT761_02362</name>
</gene>
<keyword evidence="2" id="KW-0813">Transport</keyword>
<dbReference type="Gene3D" id="3.40.50.300">
    <property type="entry name" value="P-loop containing nucleotide triphosphate hydrolases"/>
    <property type="match status" value="1"/>
</dbReference>
<protein>
    <submittedName>
        <fullName evidence="11">Daunorubicin/doxorubicin resistance ATP-binding protein DrrA</fullName>
        <ecNumber evidence="11">3.6.3.-</ecNumber>
    </submittedName>
</protein>
<evidence type="ECO:0000256" key="1">
    <source>
        <dbReference type="ARBA" id="ARBA00004413"/>
    </source>
</evidence>
<dbReference type="GO" id="GO:0016887">
    <property type="term" value="F:ATP hydrolysis activity"/>
    <property type="evidence" value="ECO:0007669"/>
    <property type="project" value="InterPro"/>
</dbReference>
<dbReference type="EMBL" id="CP065383">
    <property type="protein sequence ID" value="QPM69134.1"/>
    <property type="molecule type" value="Genomic_DNA"/>
</dbReference>
<evidence type="ECO:0000256" key="3">
    <source>
        <dbReference type="ARBA" id="ARBA00022458"/>
    </source>
</evidence>
<dbReference type="GO" id="GO:0005886">
    <property type="term" value="C:plasma membrane"/>
    <property type="evidence" value="ECO:0007669"/>
    <property type="project" value="UniProtKB-SubCell"/>
</dbReference>
<dbReference type="InterPro" id="IPR050763">
    <property type="entry name" value="ABC_transporter_ATP-binding"/>
</dbReference>
<dbReference type="PROSITE" id="PS50893">
    <property type="entry name" value="ABC_TRANSPORTER_2"/>
    <property type="match status" value="1"/>
</dbReference>
<comment type="subcellular location">
    <subcellularLocation>
        <location evidence="1">Cell membrane</location>
        <topology evidence="1">Peripheral membrane protein</topology>
        <orientation evidence="1">Cytoplasmic side</orientation>
    </subcellularLocation>
</comment>
<keyword evidence="8" id="KW-0472">Membrane</keyword>
<dbReference type="InterPro" id="IPR005894">
    <property type="entry name" value="DrrA"/>
</dbReference>
<evidence type="ECO:0000256" key="8">
    <source>
        <dbReference type="ARBA" id="ARBA00023136"/>
    </source>
</evidence>
<organism evidence="11 12">
    <name type="scientific">Atribacter laminatus</name>
    <dbReference type="NCBI Taxonomy" id="2847778"/>
    <lineage>
        <taxon>Bacteria</taxon>
        <taxon>Pseudomonadati</taxon>
        <taxon>Atribacterota</taxon>
        <taxon>Atribacteria</taxon>
        <taxon>Atribacterales</taxon>
        <taxon>Atribacteraceae</taxon>
        <taxon>Atribacter</taxon>
    </lineage>
</organism>
<evidence type="ECO:0000313" key="11">
    <source>
        <dbReference type="EMBL" id="QPM69134.1"/>
    </source>
</evidence>
<dbReference type="InterPro" id="IPR003439">
    <property type="entry name" value="ABC_transporter-like_ATP-bd"/>
</dbReference>
<dbReference type="GO" id="GO:1900753">
    <property type="term" value="P:doxorubicin transport"/>
    <property type="evidence" value="ECO:0007669"/>
    <property type="project" value="InterPro"/>
</dbReference>
<dbReference type="InterPro" id="IPR025302">
    <property type="entry name" value="DrrA1/2-like_C"/>
</dbReference>